<reference evidence="3 4" key="1">
    <citation type="submission" date="2021-03" db="EMBL/GenBank/DDBJ databases">
        <title>Assistant Professor.</title>
        <authorList>
            <person name="Huq M.A."/>
        </authorList>
    </citation>
    <scope>NUCLEOTIDE SEQUENCE [LARGE SCALE GENOMIC DNA]</scope>
    <source>
        <strain evidence="3 4">MAH-29</strain>
    </source>
</reference>
<accession>A0ABS3YUJ3</accession>
<dbReference type="SUPFAM" id="SSF53756">
    <property type="entry name" value="UDP-Glycosyltransferase/glycogen phosphorylase"/>
    <property type="match status" value="1"/>
</dbReference>
<dbReference type="EMBL" id="JAGHKO010000004">
    <property type="protein sequence ID" value="MBO9201555.1"/>
    <property type="molecule type" value="Genomic_DNA"/>
</dbReference>
<comment type="caution">
    <text evidence="3">The sequence shown here is derived from an EMBL/GenBank/DDBJ whole genome shotgun (WGS) entry which is preliminary data.</text>
</comment>
<dbReference type="PANTHER" id="PTHR30160:SF1">
    <property type="entry name" value="LIPOPOLYSACCHARIDE 1,2-N-ACETYLGLUCOSAMINETRANSFERASE-RELATED"/>
    <property type="match status" value="1"/>
</dbReference>
<proteinExistence type="predicted"/>
<dbReference type="CDD" id="cd03789">
    <property type="entry name" value="GT9_LPS_heptosyltransferase"/>
    <property type="match status" value="1"/>
</dbReference>
<sequence length="292" mass="33400">MKQPPLRVIVFGGLGDVLITTPTFKAIKEASPHRKIILYCFTRNQQSIFRNNPHIHRVTSTSFWRNPISFIKYYLKMTPFFDDFYAGLSPTVTYNKNAKDIIAEMYGIELKDDKVQVFLSPEEESFGRSFMSQYNHPILLHVTSRTSQNQEWPHANWDELVQSMPGFTFLQIGLNEEKKVESAVDLRSKHSIRETLAIMKYARSFVGVNSAYAHATNAFEIPGVVLFGPAQPVIWGHSNNINLYKPLRCSPCLDLMHTSPCPYDRRCMHDISVAEVRAALLQQLEKDTLSLA</sequence>
<evidence type="ECO:0000313" key="4">
    <source>
        <dbReference type="Proteomes" id="UP000677244"/>
    </source>
</evidence>
<dbReference type="Proteomes" id="UP000677244">
    <property type="component" value="Unassembled WGS sequence"/>
</dbReference>
<gene>
    <name evidence="3" type="ORF">J7I42_14835</name>
</gene>
<dbReference type="Gene3D" id="3.40.50.2000">
    <property type="entry name" value="Glycogen Phosphorylase B"/>
    <property type="match status" value="2"/>
</dbReference>
<evidence type="ECO:0000256" key="1">
    <source>
        <dbReference type="ARBA" id="ARBA00022676"/>
    </source>
</evidence>
<name>A0ABS3YUJ3_9BACT</name>
<organism evidence="3 4">
    <name type="scientific">Niastella soli</name>
    <dbReference type="NCBI Taxonomy" id="2821487"/>
    <lineage>
        <taxon>Bacteria</taxon>
        <taxon>Pseudomonadati</taxon>
        <taxon>Bacteroidota</taxon>
        <taxon>Chitinophagia</taxon>
        <taxon>Chitinophagales</taxon>
        <taxon>Chitinophagaceae</taxon>
        <taxon>Niastella</taxon>
    </lineage>
</organism>
<dbReference type="InterPro" id="IPR051199">
    <property type="entry name" value="LPS_LOS_Heptosyltrfase"/>
</dbReference>
<dbReference type="Pfam" id="PF01075">
    <property type="entry name" value="Glyco_transf_9"/>
    <property type="match status" value="1"/>
</dbReference>
<keyword evidence="1" id="KW-0328">Glycosyltransferase</keyword>
<dbReference type="InterPro" id="IPR002201">
    <property type="entry name" value="Glyco_trans_9"/>
</dbReference>
<dbReference type="PANTHER" id="PTHR30160">
    <property type="entry name" value="TETRAACYLDISACCHARIDE 4'-KINASE-RELATED"/>
    <property type="match status" value="1"/>
</dbReference>
<protein>
    <submittedName>
        <fullName evidence="3">Glycosyltransferase family 9 protein</fullName>
    </submittedName>
</protein>
<keyword evidence="4" id="KW-1185">Reference proteome</keyword>
<dbReference type="RefSeq" id="WP_209139609.1">
    <property type="nucleotide sequence ID" value="NZ_JAGHKO010000004.1"/>
</dbReference>
<evidence type="ECO:0000313" key="3">
    <source>
        <dbReference type="EMBL" id="MBO9201555.1"/>
    </source>
</evidence>
<evidence type="ECO:0000256" key="2">
    <source>
        <dbReference type="ARBA" id="ARBA00022679"/>
    </source>
</evidence>
<keyword evidence="2" id="KW-0808">Transferase</keyword>